<dbReference type="CDD" id="cd03431">
    <property type="entry name" value="NUDIX_DNA_Glycosylase_C-MutY"/>
    <property type="match status" value="1"/>
</dbReference>
<feature type="domain" description="HhH-GPD" evidence="15">
    <location>
        <begin position="46"/>
        <end position="210"/>
    </location>
</feature>
<dbReference type="GO" id="GO:0000701">
    <property type="term" value="F:purine-specific mismatch base pair DNA N-glycosylase activity"/>
    <property type="evidence" value="ECO:0007669"/>
    <property type="project" value="UniProtKB-EC"/>
</dbReference>
<evidence type="ECO:0000256" key="9">
    <source>
        <dbReference type="ARBA" id="ARBA00023004"/>
    </source>
</evidence>
<dbReference type="GO" id="GO:0035485">
    <property type="term" value="F:adenine/guanine mispair binding"/>
    <property type="evidence" value="ECO:0007669"/>
    <property type="project" value="TreeGrafter"/>
</dbReference>
<proteinExistence type="inferred from homology"/>
<dbReference type="Pfam" id="PF00730">
    <property type="entry name" value="HhH-GPD"/>
    <property type="match status" value="1"/>
</dbReference>
<dbReference type="SMART" id="SM00478">
    <property type="entry name" value="ENDO3c"/>
    <property type="match status" value="1"/>
</dbReference>
<dbReference type="Pfam" id="PF14815">
    <property type="entry name" value="NUDIX_4"/>
    <property type="match status" value="1"/>
</dbReference>
<evidence type="ECO:0000256" key="5">
    <source>
        <dbReference type="ARBA" id="ARBA00022485"/>
    </source>
</evidence>
<keyword evidence="8" id="KW-0378">Hydrolase</keyword>
<evidence type="ECO:0000256" key="12">
    <source>
        <dbReference type="ARBA" id="ARBA00023295"/>
    </source>
</evidence>
<name>A0A550C6I8_9AGAR</name>
<keyword evidence="5" id="KW-0004">4Fe-4S</keyword>
<accession>A0A550C6I8</accession>
<dbReference type="Gene3D" id="3.90.79.10">
    <property type="entry name" value="Nucleoside Triphosphate Pyrophosphohydrolase"/>
    <property type="match status" value="1"/>
</dbReference>
<evidence type="ECO:0000256" key="6">
    <source>
        <dbReference type="ARBA" id="ARBA00022723"/>
    </source>
</evidence>
<evidence type="ECO:0000256" key="11">
    <source>
        <dbReference type="ARBA" id="ARBA00023204"/>
    </source>
</evidence>
<dbReference type="GO" id="GO:0006298">
    <property type="term" value="P:mismatch repair"/>
    <property type="evidence" value="ECO:0007669"/>
    <property type="project" value="TreeGrafter"/>
</dbReference>
<dbReference type="InterPro" id="IPR015797">
    <property type="entry name" value="NUDIX_hydrolase-like_dom_sf"/>
</dbReference>
<comment type="function">
    <text evidence="13">Adenine glycosylase active on G-A mispairs.</text>
</comment>
<sequence>MRAALLAWYDGVSTSRGMPWRKPFRPDATRDERSQRAYEVWVSEIMLQQTQVNTVIAYYNRWMKRFPTLADLGKANVDEVNALWKGLGYYSRARRLLEGAQKAVKDYDGRLPETAKEMQASIPGIGRYSAGAICSIAYGERVPVLDGNVHRLMSRVLALHANPKAKATLDLLWTAAEAMVMPPDVATNVATGPAQHAGDINQALIELGSTVCKVKDPNCAACPISTWCNAYNATNDRVEETTDIEDMCRLCEPLPDDTSVTIYPMRVERKKAREEVDAVNVIEWQGPNPDQRCILLVRRPENGLLAGLYEFPTIEKAAAETPDEEHTEKLISTYLKDGVNHQLSGDSADLPRIVSTRSKGDILHVFSHIRKTYRVTHVVLEGGATPPALSAPSQDRPSSKPNSGRKGKAGAKGKAVKEASTPTPVDGPAVIWTDAAKVADANIGTGVGKIWSLIWSG</sequence>
<organism evidence="16 17">
    <name type="scientific">Schizophyllum amplum</name>
    <dbReference type="NCBI Taxonomy" id="97359"/>
    <lineage>
        <taxon>Eukaryota</taxon>
        <taxon>Fungi</taxon>
        <taxon>Dikarya</taxon>
        <taxon>Basidiomycota</taxon>
        <taxon>Agaricomycotina</taxon>
        <taxon>Agaricomycetes</taxon>
        <taxon>Agaricomycetidae</taxon>
        <taxon>Agaricales</taxon>
        <taxon>Schizophyllaceae</taxon>
        <taxon>Schizophyllum</taxon>
    </lineage>
</organism>
<evidence type="ECO:0000256" key="7">
    <source>
        <dbReference type="ARBA" id="ARBA00022763"/>
    </source>
</evidence>
<feature type="region of interest" description="Disordered" evidence="14">
    <location>
        <begin position="384"/>
        <end position="426"/>
    </location>
</feature>
<dbReference type="GO" id="GO:0034039">
    <property type="term" value="F:8-oxo-7,8-dihydroguanine DNA N-glycosylase activity"/>
    <property type="evidence" value="ECO:0007669"/>
    <property type="project" value="TreeGrafter"/>
</dbReference>
<evidence type="ECO:0000259" key="15">
    <source>
        <dbReference type="SMART" id="SM00478"/>
    </source>
</evidence>
<dbReference type="Proteomes" id="UP000320762">
    <property type="component" value="Unassembled WGS sequence"/>
</dbReference>
<dbReference type="InterPro" id="IPR023170">
    <property type="entry name" value="HhH_base_excis_C"/>
</dbReference>
<gene>
    <name evidence="16" type="ORF">BD626DRAFT_549716</name>
</gene>
<feature type="compositionally biased region" description="Polar residues" evidence="14">
    <location>
        <begin position="391"/>
        <end position="402"/>
    </location>
</feature>
<dbReference type="GO" id="GO:0006285">
    <property type="term" value="P:base-excision repair, AP site formation"/>
    <property type="evidence" value="ECO:0007669"/>
    <property type="project" value="UniProtKB-ARBA"/>
</dbReference>
<dbReference type="GO" id="GO:0005634">
    <property type="term" value="C:nucleus"/>
    <property type="evidence" value="ECO:0007669"/>
    <property type="project" value="TreeGrafter"/>
</dbReference>
<keyword evidence="9 13" id="KW-0408">Iron</keyword>
<evidence type="ECO:0000256" key="1">
    <source>
        <dbReference type="ARBA" id="ARBA00000843"/>
    </source>
</evidence>
<comment type="cofactor">
    <cofactor evidence="13">
        <name>[4Fe-4S] cluster</name>
        <dbReference type="ChEBI" id="CHEBI:49883"/>
    </cofactor>
    <text evidence="13">Binds 1 [4Fe-4S] cluster.</text>
</comment>
<comment type="catalytic activity">
    <reaction evidence="1 13">
        <text>Hydrolyzes free adenine bases from 7,8-dihydro-8-oxoguanine:adenine mismatched double-stranded DNA, leaving an apurinic site.</text>
        <dbReference type="EC" id="3.2.2.31"/>
    </reaction>
</comment>
<dbReference type="SUPFAM" id="SSF48150">
    <property type="entry name" value="DNA-glycosylase"/>
    <property type="match status" value="1"/>
</dbReference>
<evidence type="ECO:0000256" key="4">
    <source>
        <dbReference type="ARBA" id="ARBA00022023"/>
    </source>
</evidence>
<evidence type="ECO:0000256" key="10">
    <source>
        <dbReference type="ARBA" id="ARBA00023014"/>
    </source>
</evidence>
<dbReference type="EC" id="3.2.2.31" evidence="3 13"/>
<dbReference type="InterPro" id="IPR029119">
    <property type="entry name" value="MutY_C"/>
</dbReference>
<dbReference type="Gene3D" id="1.10.1670.10">
    <property type="entry name" value="Helix-hairpin-Helix base-excision DNA repair enzymes (C-terminal)"/>
    <property type="match status" value="1"/>
</dbReference>
<dbReference type="CDD" id="cd00056">
    <property type="entry name" value="ENDO3c"/>
    <property type="match status" value="1"/>
</dbReference>
<keyword evidence="6" id="KW-0479">Metal-binding</keyword>
<dbReference type="PROSITE" id="PS01155">
    <property type="entry name" value="ENDONUCLEASE_III_2"/>
    <property type="match status" value="1"/>
</dbReference>
<dbReference type="SUPFAM" id="SSF55811">
    <property type="entry name" value="Nudix"/>
    <property type="match status" value="1"/>
</dbReference>
<evidence type="ECO:0000256" key="14">
    <source>
        <dbReference type="SAM" id="MobiDB-lite"/>
    </source>
</evidence>
<dbReference type="GO" id="GO:0051539">
    <property type="term" value="F:4 iron, 4 sulfur cluster binding"/>
    <property type="evidence" value="ECO:0007669"/>
    <property type="project" value="UniProtKB-UniRule"/>
</dbReference>
<dbReference type="AlphaFoldDB" id="A0A550C6I8"/>
<evidence type="ECO:0000256" key="3">
    <source>
        <dbReference type="ARBA" id="ARBA00012045"/>
    </source>
</evidence>
<dbReference type="InterPro" id="IPR044298">
    <property type="entry name" value="MIG/MutY"/>
</dbReference>
<dbReference type="GO" id="GO:0046872">
    <property type="term" value="F:metal ion binding"/>
    <property type="evidence" value="ECO:0007669"/>
    <property type="project" value="UniProtKB-UniRule"/>
</dbReference>
<dbReference type="FunFam" id="1.10.340.30:FF:000002">
    <property type="entry name" value="Adenine DNA glycosylase"/>
    <property type="match status" value="1"/>
</dbReference>
<protein>
    <recommendedName>
        <fullName evidence="4 13">Adenine DNA glycosylase</fullName>
        <ecNumber evidence="3 13">3.2.2.31</ecNumber>
    </recommendedName>
</protein>
<dbReference type="GO" id="GO:0032357">
    <property type="term" value="F:oxidized purine DNA binding"/>
    <property type="evidence" value="ECO:0007669"/>
    <property type="project" value="TreeGrafter"/>
</dbReference>
<evidence type="ECO:0000256" key="2">
    <source>
        <dbReference type="ARBA" id="ARBA00008343"/>
    </source>
</evidence>
<dbReference type="InterPro" id="IPR003265">
    <property type="entry name" value="HhH-GPD_domain"/>
</dbReference>
<evidence type="ECO:0000256" key="13">
    <source>
        <dbReference type="RuleBase" id="RU365096"/>
    </source>
</evidence>
<dbReference type="OrthoDB" id="10248838at2759"/>
<evidence type="ECO:0000313" key="17">
    <source>
        <dbReference type="Proteomes" id="UP000320762"/>
    </source>
</evidence>
<reference evidence="16 17" key="1">
    <citation type="journal article" date="2019" name="New Phytol.">
        <title>Comparative genomics reveals unique wood-decay strategies and fruiting body development in the Schizophyllaceae.</title>
        <authorList>
            <person name="Almasi E."/>
            <person name="Sahu N."/>
            <person name="Krizsan K."/>
            <person name="Balint B."/>
            <person name="Kovacs G.M."/>
            <person name="Kiss B."/>
            <person name="Cseklye J."/>
            <person name="Drula E."/>
            <person name="Henrissat B."/>
            <person name="Nagy I."/>
            <person name="Chovatia M."/>
            <person name="Adam C."/>
            <person name="LaButti K."/>
            <person name="Lipzen A."/>
            <person name="Riley R."/>
            <person name="Grigoriev I.V."/>
            <person name="Nagy L.G."/>
        </authorList>
    </citation>
    <scope>NUCLEOTIDE SEQUENCE [LARGE SCALE GENOMIC DNA]</scope>
    <source>
        <strain evidence="16 17">NL-1724</strain>
    </source>
</reference>
<keyword evidence="7 13" id="KW-0227">DNA damage</keyword>
<evidence type="ECO:0000313" key="16">
    <source>
        <dbReference type="EMBL" id="TRM60405.1"/>
    </source>
</evidence>
<dbReference type="PANTHER" id="PTHR42944:SF1">
    <property type="entry name" value="ADENINE DNA GLYCOSYLASE"/>
    <property type="match status" value="1"/>
</dbReference>
<dbReference type="EMBL" id="VDMD01000022">
    <property type="protein sequence ID" value="TRM60405.1"/>
    <property type="molecule type" value="Genomic_DNA"/>
</dbReference>
<dbReference type="InterPro" id="IPR004036">
    <property type="entry name" value="Endonuclease-III-like_CS2"/>
</dbReference>
<comment type="caution">
    <text evidence="16">The sequence shown here is derived from an EMBL/GenBank/DDBJ whole genome shotgun (WGS) entry which is preliminary data.</text>
</comment>
<dbReference type="STRING" id="97359.A0A550C6I8"/>
<keyword evidence="17" id="KW-1185">Reference proteome</keyword>
<comment type="similarity">
    <text evidence="2 13">Belongs to the Nth/MutY family.</text>
</comment>
<keyword evidence="11" id="KW-0234">DNA repair</keyword>
<dbReference type="InterPro" id="IPR011257">
    <property type="entry name" value="DNA_glycosylase"/>
</dbReference>
<dbReference type="Gene3D" id="1.10.340.30">
    <property type="entry name" value="Hypothetical protein, domain 2"/>
    <property type="match status" value="1"/>
</dbReference>
<keyword evidence="12 13" id="KW-0326">Glycosidase</keyword>
<keyword evidence="10" id="KW-0411">Iron-sulfur</keyword>
<evidence type="ECO:0000256" key="8">
    <source>
        <dbReference type="ARBA" id="ARBA00022801"/>
    </source>
</evidence>
<dbReference type="PANTHER" id="PTHR42944">
    <property type="entry name" value="ADENINE DNA GLYCOSYLASE"/>
    <property type="match status" value="1"/>
</dbReference>